<keyword evidence="12" id="KW-0238">DNA-binding</keyword>
<dbReference type="InterPro" id="IPR027417">
    <property type="entry name" value="P-loop_NTPase"/>
</dbReference>
<comment type="subcellular location">
    <subcellularLocation>
        <location evidence="2">Nucleus</location>
    </subcellularLocation>
</comment>
<keyword evidence="13" id="KW-0413">Isomerase</keyword>
<name>M7BSX9_CHEMY</name>
<dbReference type="Pfam" id="PF01416">
    <property type="entry name" value="PseudoU_synth_1"/>
    <property type="match status" value="1"/>
</dbReference>
<dbReference type="FunFam" id="3.40.50.10810:FF:000005">
    <property type="entry name" value="Photoperiod-independent early flowering 1"/>
    <property type="match status" value="1"/>
</dbReference>
<evidence type="ECO:0000256" key="5">
    <source>
        <dbReference type="ARBA" id="ARBA00022664"/>
    </source>
</evidence>
<dbReference type="SMART" id="SM00573">
    <property type="entry name" value="HSA"/>
    <property type="match status" value="1"/>
</dbReference>
<dbReference type="Gene3D" id="3.40.50.300">
    <property type="entry name" value="P-loop containing nucleotide triphosphate hydrolases"/>
    <property type="match status" value="1"/>
</dbReference>
<dbReference type="SUPFAM" id="SSF55120">
    <property type="entry name" value="Pseudouridine synthase"/>
    <property type="match status" value="1"/>
</dbReference>
<feature type="region of interest" description="Disordered" evidence="27">
    <location>
        <begin position="1"/>
        <end position="47"/>
    </location>
</feature>
<dbReference type="GO" id="GO:0004386">
    <property type="term" value="F:helicase activity"/>
    <property type="evidence" value="ECO:0007669"/>
    <property type="project" value="UniProtKB-KW"/>
</dbReference>
<dbReference type="FunFam" id="3.30.70.660:FF:000002">
    <property type="entry name" value="tRNA pseudouridine synthase"/>
    <property type="match status" value="1"/>
</dbReference>
<evidence type="ECO:0000256" key="15">
    <source>
        <dbReference type="ARBA" id="ARBA00036943"/>
    </source>
</evidence>
<evidence type="ECO:0000256" key="25">
    <source>
        <dbReference type="PIRSR" id="PIRSR641708-1"/>
    </source>
</evidence>
<dbReference type="FunFam" id="3.30.70.580:FF:000002">
    <property type="entry name" value="tRNA pseudouridine synthase"/>
    <property type="match status" value="1"/>
</dbReference>
<evidence type="ECO:0000256" key="9">
    <source>
        <dbReference type="ARBA" id="ARBA00022806"/>
    </source>
</evidence>
<dbReference type="Pfam" id="PF00176">
    <property type="entry name" value="SNF2-rel_dom"/>
    <property type="match status" value="1"/>
</dbReference>
<dbReference type="InterPro" id="IPR020095">
    <property type="entry name" value="PsdUridine_synth_TruA_C"/>
</dbReference>
<evidence type="ECO:0000256" key="18">
    <source>
        <dbReference type="ARBA" id="ARBA00064589"/>
    </source>
</evidence>
<dbReference type="InterPro" id="IPR050520">
    <property type="entry name" value="INO80/SWR1_helicase"/>
</dbReference>
<dbReference type="InterPro" id="IPR049730">
    <property type="entry name" value="SNF2/RAD54-like_C"/>
</dbReference>
<feature type="active site" description="Nucleophile" evidence="25">
    <location>
        <position position="115"/>
    </location>
</feature>
<comment type="catalytic activity">
    <reaction evidence="15">
        <text>a uridine in tRNA = a pseudouridine in tRNA</text>
        <dbReference type="Rhea" id="RHEA:54572"/>
        <dbReference type="Rhea" id="RHEA-COMP:13339"/>
        <dbReference type="Rhea" id="RHEA-COMP:13934"/>
        <dbReference type="ChEBI" id="CHEBI:65314"/>
        <dbReference type="ChEBI" id="CHEBI:65315"/>
    </reaction>
</comment>
<dbReference type="EMBL" id="KB514175">
    <property type="protein sequence ID" value="EMP40299.1"/>
    <property type="molecule type" value="Genomic_DNA"/>
</dbReference>
<dbReference type="GO" id="GO:0042393">
    <property type="term" value="F:histone binding"/>
    <property type="evidence" value="ECO:0007669"/>
    <property type="project" value="TreeGrafter"/>
</dbReference>
<evidence type="ECO:0000256" key="13">
    <source>
        <dbReference type="ARBA" id="ARBA00023235"/>
    </source>
</evidence>
<comment type="similarity">
    <text evidence="3">Belongs to the SNF2/RAD54 helicase family. SWR1 subfamily.</text>
</comment>
<dbReference type="CDD" id="cd18793">
    <property type="entry name" value="SF2_C_SNF"/>
    <property type="match status" value="1"/>
</dbReference>
<evidence type="ECO:0000256" key="1">
    <source>
        <dbReference type="ARBA" id="ARBA00001166"/>
    </source>
</evidence>
<evidence type="ECO:0000256" key="11">
    <source>
        <dbReference type="ARBA" id="ARBA00022853"/>
    </source>
</evidence>
<evidence type="ECO:0000313" key="30">
    <source>
        <dbReference type="EMBL" id="EMP40299.1"/>
    </source>
</evidence>
<evidence type="ECO:0000256" key="6">
    <source>
        <dbReference type="ARBA" id="ARBA00022694"/>
    </source>
</evidence>
<dbReference type="GO" id="GO:0003723">
    <property type="term" value="F:RNA binding"/>
    <property type="evidence" value="ECO:0007669"/>
    <property type="project" value="InterPro"/>
</dbReference>
<evidence type="ECO:0000256" key="4">
    <source>
        <dbReference type="ARBA" id="ARBA00009375"/>
    </source>
</evidence>
<comment type="catalytic activity">
    <reaction evidence="1">
        <text>a uridine in mRNA = a pseudouridine in mRNA</text>
        <dbReference type="Rhea" id="RHEA:56644"/>
        <dbReference type="Rhea" id="RHEA-COMP:14658"/>
        <dbReference type="Rhea" id="RHEA-COMP:14659"/>
        <dbReference type="ChEBI" id="CHEBI:65314"/>
        <dbReference type="ChEBI" id="CHEBI:65315"/>
    </reaction>
</comment>
<keyword evidence="5" id="KW-0507">mRNA processing</keyword>
<proteinExistence type="inferred from homology"/>
<dbReference type="STRING" id="8469.M7BSX9"/>
<dbReference type="PROSITE" id="PS51192">
    <property type="entry name" value="HELICASE_ATP_BIND_1"/>
    <property type="match status" value="1"/>
</dbReference>
<evidence type="ECO:0000256" key="21">
    <source>
        <dbReference type="ARBA" id="ARBA00075153"/>
    </source>
</evidence>
<comment type="catalytic activity">
    <reaction evidence="16">
        <text>uridine(38/39/40) in tRNA = pseudouridine(38/39/40) in tRNA</text>
        <dbReference type="Rhea" id="RHEA:22376"/>
        <dbReference type="Rhea" id="RHEA-COMP:10085"/>
        <dbReference type="Rhea" id="RHEA-COMP:10087"/>
        <dbReference type="ChEBI" id="CHEBI:65314"/>
        <dbReference type="ChEBI" id="CHEBI:65315"/>
        <dbReference type="EC" id="5.4.99.12"/>
    </reaction>
</comment>
<evidence type="ECO:0000313" key="31">
    <source>
        <dbReference type="Proteomes" id="UP000031443"/>
    </source>
</evidence>
<dbReference type="Gene3D" id="1.20.120.850">
    <property type="entry name" value="SWI2/SNF2 ATPases, N-terminal domain"/>
    <property type="match status" value="1"/>
</dbReference>
<evidence type="ECO:0000256" key="10">
    <source>
        <dbReference type="ARBA" id="ARBA00022840"/>
    </source>
</evidence>
<dbReference type="Gene3D" id="3.30.70.580">
    <property type="entry name" value="Pseudouridine synthase I, catalytic domain, N-terminal subdomain"/>
    <property type="match status" value="1"/>
</dbReference>
<dbReference type="Pfam" id="PF00271">
    <property type="entry name" value="Helicase_C"/>
    <property type="match status" value="1"/>
</dbReference>
<keyword evidence="11" id="KW-0156">Chromatin regulator</keyword>
<dbReference type="GO" id="GO:0160147">
    <property type="term" value="F:tRNA pseudouridine(38-40) synthase activity"/>
    <property type="evidence" value="ECO:0007669"/>
    <property type="project" value="UniProtKB-EC"/>
</dbReference>
<dbReference type="NCBIfam" id="TIGR00071">
    <property type="entry name" value="hisT_truA"/>
    <property type="match status" value="1"/>
</dbReference>
<evidence type="ECO:0000259" key="28">
    <source>
        <dbReference type="PROSITE" id="PS51192"/>
    </source>
</evidence>
<dbReference type="SUPFAM" id="SSF52540">
    <property type="entry name" value="P-loop containing nucleoside triphosphate hydrolases"/>
    <property type="match status" value="2"/>
</dbReference>
<sequence length="1937" mass="220596">MAGDMRATAASQAKRFKSSNEETENQEENGHQDKRFKRSQKDVEDQNKKFPKRKIVLLMAYSGKGYHGMQRNVGSSQFKTIEDDLVSALIRSGCIPENHGEDMKKMSFQRCARTDKGVSAAGQIVSLKIWLIDDVLEKINNCLPSHIRILGLKRVTGGFSSKNKCDARTYFYMLPTFAFAHKDRDIQDKTYRLNKETLEKVNKLLACYKGTHNFHNFTSQKGPKDPSAKRYIMEIYCEEPFVKECMEFAVIKVKGQSFMMHQIRKMIGLVIAVVKGYAPESIMERSWGEEKVDVPKAPGLGLVLEKVHFEKYNRRFGNDGLHEPLEWTEEEEKIAVFKEQHIYPTIINTEREEQSMVNWLSTLSIHDFNATSSGVQVNDRNSKETQVHQRIADLRKEGLWSLRRLPKLQEAARPKSHQDYLLEEMQWMATDFVQERRWKTATAKKLIRNVVCYHEDKRLHKERSKKAEQNRLRRIAASTAREIEHFWSSIKQVVELKLQVEEERMKNTLNVQEISKRAISGRKRKAITLLTDHKETDEENAEVRNFEKENMGHQTELTDLAKEEMEDSVSERASPLKELVFIESLLRIDQHESTEKTSAAMKHMRDIVEVAAAAEVLLPKDSAQITTTVKGDTLSLLYGTLREYQKIGLDWLVKLYKKNLNGILGDEAGLGKTTQVIAFFTHLAGNEGNWGPHLVVVRSCNILKWEIELKHWCPGLKLLLYFGSQRELIEKKQELMKPSSFNVCITSYKQLFKGHQTLRKMRWKYLVVDDVQKIKNLTEKHWEALFQLQSQHRLLLIDTPLPNALRELWTMLHFLIPGISVPYLDFLVKAANEGTQDYCHKVATRLHRIIQPFILRRSKRHVEKQLPKKYEYVLKCHLSNRQKAMYEDVILQPRIQETLKNGNFVSVLHILMQLQRICNHPDLIKPRLSGSSYVSETLEYTTASLVLKVLEWDLWKDSDTCLFDLIGLENKMTDYEAQVLPKQKVTRKLIEEIYSSPHLSPRPNPMKLKPSRLFQPVEYGQKPEGWIIDFLNPSSWHTGNTVMVMATHHGKKQGRLPLATFSANHNRKGDKIVKLSQLASTAGAQGKTIQPNMPVTLQFKGKTFTFSYGQLCQLTGGRLRQLQGSVLHIVLVPGLRYLQSQWPVALLLLYRAGAGTVQDAGFPKHLKHRADLPTSTIVTQQSIMTGFRVAALALCVLPAAVAAPAYLRVGNPPPSYRHGMKIFKHNLKEQAAPYLYQLQQITTPRLLQFPDRRLVQFDSGKLEALAGLLQKLKSKGHRVLILTQMILMLDILELFLNVHFLTYIRIDENVSCEQYQELIKRFNRDKRIFCAILSSHSPSMGVSHVQANIVVFCDTDLDPLMHAKAQEWLVSGNSVEEMLLKNGSKCLIKEVAAQGNNYPMTFLTQQTAQELLEVHSSLEDLDFRVKAGEFVVLSEKPSLEETISPKVARLFAELTPIEKYALNYLELFPDNNDQGKQKVNEKSKTANREWELNHIKELKEKEDKMQLEEEEELLTYTRQDAYNMTNTAATLKPVIKSSIFSVQEYVCEDPDGQIERMPIWTPLTLPSDHDNVYVDSVMCLMYDSTPISESKLPPLFARKETAVRRNKRHHGEVAVPPRSLFHRGTPRTLKIRRKAVKQLLEHPSNLAIMSPVHTLNWDLVSDLVNSYSQVYHSPKQCQNRYENVVIPREEGRASGGASTAQVQTAAASSAPTELVTVTSTQGSQAGSKEGLSVAASSIVTTSLTTWQTQTPLVAQVMSAKPTEVQLFSKTVTPVHFQLPRQQETEAVEVQVPRIQSQLQAQGQIQVQTPQAAQVPQANLPVMSVPPTIVPSAGAATLPLTEISVTEISVALGHSQKAAGAQTLDVHIHQFPKLTHQVAQQQSHSFPDGSRPSYCVEKLQDFEVQDDEWCHQSVNEVVKASVLVQLQVPQKMEFVPGL</sequence>
<feature type="compositionally biased region" description="Basic and acidic residues" evidence="27">
    <location>
        <begin position="28"/>
        <end position="47"/>
    </location>
</feature>
<dbReference type="Pfam" id="PF07529">
    <property type="entry name" value="HSA"/>
    <property type="match status" value="1"/>
</dbReference>
<comment type="subunit">
    <text evidence="18">Monomer. Forms a complex with RARG and the SRA1 RNA in the nucleus.</text>
</comment>
<dbReference type="CDD" id="cd02568">
    <property type="entry name" value="PseudoU_synth_PUS1_PUS2"/>
    <property type="match status" value="1"/>
</dbReference>
<dbReference type="Gene3D" id="3.40.50.10810">
    <property type="entry name" value="Tandem AAA-ATPase domain"/>
    <property type="match status" value="1"/>
</dbReference>
<evidence type="ECO:0000256" key="24">
    <source>
        <dbReference type="ARBA" id="ARBA00081344"/>
    </source>
</evidence>
<evidence type="ECO:0000256" key="3">
    <source>
        <dbReference type="ARBA" id="ARBA00009220"/>
    </source>
</evidence>
<evidence type="ECO:0000256" key="19">
    <source>
        <dbReference type="ARBA" id="ARBA00066509"/>
    </source>
</evidence>
<keyword evidence="8" id="KW-0378">Hydrolase</keyword>
<dbReference type="GO" id="GO:0006397">
    <property type="term" value="P:mRNA processing"/>
    <property type="evidence" value="ECO:0007669"/>
    <property type="project" value="UniProtKB-KW"/>
</dbReference>
<feature type="domain" description="Helicase ATP-binding" evidence="28">
    <location>
        <begin position="653"/>
        <end position="818"/>
    </location>
</feature>
<dbReference type="Proteomes" id="UP000031443">
    <property type="component" value="Unassembled WGS sequence"/>
</dbReference>
<comment type="similarity">
    <text evidence="4">Belongs to the tRNA pseudouridine synthase TruA family.</text>
</comment>
<keyword evidence="6" id="KW-0819">tRNA processing</keyword>
<gene>
    <name evidence="30" type="ORF">UY3_02462</name>
</gene>
<feature type="region of interest" description="Disordered" evidence="27">
    <location>
        <begin position="1702"/>
        <end position="1728"/>
    </location>
</feature>
<keyword evidence="14" id="KW-0539">Nucleus</keyword>
<evidence type="ECO:0000256" key="12">
    <source>
        <dbReference type="ARBA" id="ARBA00023125"/>
    </source>
</evidence>
<dbReference type="PROSITE" id="PS51204">
    <property type="entry name" value="HSA"/>
    <property type="match status" value="1"/>
</dbReference>
<evidence type="ECO:0000256" key="20">
    <source>
        <dbReference type="ARBA" id="ARBA00068582"/>
    </source>
</evidence>
<dbReference type="SMART" id="SM00487">
    <property type="entry name" value="DEXDc"/>
    <property type="match status" value="1"/>
</dbReference>
<evidence type="ECO:0000256" key="2">
    <source>
        <dbReference type="ARBA" id="ARBA00004123"/>
    </source>
</evidence>
<evidence type="ECO:0000256" key="23">
    <source>
        <dbReference type="ARBA" id="ARBA00080849"/>
    </source>
</evidence>
<dbReference type="InterPro" id="IPR014001">
    <property type="entry name" value="Helicase_ATP-bd"/>
</dbReference>
<evidence type="ECO:0000256" key="27">
    <source>
        <dbReference type="SAM" id="MobiDB-lite"/>
    </source>
</evidence>
<evidence type="ECO:0000256" key="8">
    <source>
        <dbReference type="ARBA" id="ARBA00022801"/>
    </source>
</evidence>
<dbReference type="InterPro" id="IPR020094">
    <property type="entry name" value="TruA/RsuA/RluB/E/F_N"/>
</dbReference>
<dbReference type="InterPro" id="IPR000330">
    <property type="entry name" value="SNF2_N"/>
</dbReference>
<dbReference type="GO" id="GO:0006338">
    <property type="term" value="P:chromatin remodeling"/>
    <property type="evidence" value="ECO:0007669"/>
    <property type="project" value="TreeGrafter"/>
</dbReference>
<keyword evidence="7" id="KW-0547">Nucleotide-binding</keyword>
<dbReference type="PANTHER" id="PTHR45685:SF1">
    <property type="entry name" value="HELICASE SRCAP"/>
    <property type="match status" value="1"/>
</dbReference>
<dbReference type="GO" id="GO:0003677">
    <property type="term" value="F:DNA binding"/>
    <property type="evidence" value="ECO:0007669"/>
    <property type="project" value="UniProtKB-KW"/>
</dbReference>
<evidence type="ECO:0000259" key="29">
    <source>
        <dbReference type="PROSITE" id="PS51204"/>
    </source>
</evidence>
<evidence type="ECO:0000256" key="26">
    <source>
        <dbReference type="PIRSR" id="PIRSR641708-2"/>
    </source>
</evidence>
<dbReference type="InterPro" id="IPR001650">
    <property type="entry name" value="Helicase_C-like"/>
</dbReference>
<dbReference type="Gene3D" id="3.30.70.660">
    <property type="entry name" value="Pseudouridine synthase I, catalytic domain, C-terminal subdomain"/>
    <property type="match status" value="1"/>
</dbReference>
<dbReference type="InterPro" id="IPR038718">
    <property type="entry name" value="SNF2-like_sf"/>
</dbReference>
<dbReference type="GO" id="GO:0005524">
    <property type="term" value="F:ATP binding"/>
    <property type="evidence" value="ECO:0007669"/>
    <property type="project" value="UniProtKB-KW"/>
</dbReference>
<evidence type="ECO:0000256" key="7">
    <source>
        <dbReference type="ARBA" id="ARBA00022741"/>
    </source>
</evidence>
<dbReference type="InterPro" id="IPR020103">
    <property type="entry name" value="PsdUridine_synth_cat_dom_sf"/>
</dbReference>
<dbReference type="GO" id="GO:0000812">
    <property type="term" value="C:Swr1 complex"/>
    <property type="evidence" value="ECO:0007669"/>
    <property type="project" value="TreeGrafter"/>
</dbReference>
<dbReference type="InterPro" id="IPR020097">
    <property type="entry name" value="PsdUridine_synth_TruA_a/b_dom"/>
</dbReference>
<evidence type="ECO:0000256" key="14">
    <source>
        <dbReference type="ARBA" id="ARBA00023242"/>
    </source>
</evidence>
<dbReference type="InterPro" id="IPR001406">
    <property type="entry name" value="PsdUridine_synth_TruA"/>
</dbReference>
<keyword evidence="10" id="KW-0067">ATP-binding</keyword>
<feature type="domain" description="HSA" evidence="29">
    <location>
        <begin position="405"/>
        <end position="477"/>
    </location>
</feature>
<feature type="binding site" evidence="26">
    <location>
        <position position="170"/>
    </location>
    <ligand>
        <name>substrate</name>
    </ligand>
</feature>
<evidence type="ECO:0000256" key="17">
    <source>
        <dbReference type="ARBA" id="ARBA00053709"/>
    </source>
</evidence>
<dbReference type="PANTHER" id="PTHR45685">
    <property type="entry name" value="HELICASE SRCAP-RELATED"/>
    <property type="match status" value="1"/>
</dbReference>
<keyword evidence="9" id="KW-0347">Helicase</keyword>
<protein>
    <recommendedName>
        <fullName evidence="20">Pseudouridylate synthase 1 homolog</fullName>
        <ecNumber evidence="19">5.4.99.12</ecNumber>
    </recommendedName>
    <alternativeName>
        <fullName evidence="21">tRNA pseudouridine synthase 1</fullName>
    </alternativeName>
    <alternativeName>
        <fullName evidence="24">tRNA pseudouridine(38-40) synthase</fullName>
    </alternativeName>
    <alternativeName>
        <fullName evidence="22">tRNA pseudouridylate synthase I</fullName>
    </alternativeName>
    <alternativeName>
        <fullName evidence="23">tRNA-uridine isomerase I</fullName>
    </alternativeName>
</protein>
<evidence type="ECO:0000256" key="22">
    <source>
        <dbReference type="ARBA" id="ARBA00079087"/>
    </source>
</evidence>
<evidence type="ECO:0000256" key="16">
    <source>
        <dbReference type="ARBA" id="ARBA00052184"/>
    </source>
</evidence>
<dbReference type="InterPro" id="IPR041708">
    <property type="entry name" value="PUS1/PUS2-like"/>
</dbReference>
<reference evidence="31" key="1">
    <citation type="journal article" date="2013" name="Nat. Genet.">
        <title>The draft genomes of soft-shell turtle and green sea turtle yield insights into the development and evolution of the turtle-specific body plan.</title>
        <authorList>
            <person name="Wang Z."/>
            <person name="Pascual-Anaya J."/>
            <person name="Zadissa A."/>
            <person name="Li W."/>
            <person name="Niimura Y."/>
            <person name="Huang Z."/>
            <person name="Li C."/>
            <person name="White S."/>
            <person name="Xiong Z."/>
            <person name="Fang D."/>
            <person name="Wang B."/>
            <person name="Ming Y."/>
            <person name="Chen Y."/>
            <person name="Zheng Y."/>
            <person name="Kuraku S."/>
            <person name="Pignatelli M."/>
            <person name="Herrero J."/>
            <person name="Beal K."/>
            <person name="Nozawa M."/>
            <person name="Li Q."/>
            <person name="Wang J."/>
            <person name="Zhang H."/>
            <person name="Yu L."/>
            <person name="Shigenobu S."/>
            <person name="Wang J."/>
            <person name="Liu J."/>
            <person name="Flicek P."/>
            <person name="Searle S."/>
            <person name="Wang J."/>
            <person name="Kuratani S."/>
            <person name="Yin Y."/>
            <person name="Aken B."/>
            <person name="Zhang G."/>
            <person name="Irie N."/>
        </authorList>
    </citation>
    <scope>NUCLEOTIDE SEQUENCE [LARGE SCALE GENOMIC DNA]</scope>
</reference>
<dbReference type="eggNOG" id="KOG2553">
    <property type="taxonomic scope" value="Eukaryota"/>
</dbReference>
<dbReference type="EC" id="5.4.99.12" evidence="19"/>
<dbReference type="GO" id="GO:0031119">
    <property type="term" value="P:tRNA pseudouridine synthesis"/>
    <property type="evidence" value="ECO:0007669"/>
    <property type="project" value="InterPro"/>
</dbReference>
<comment type="function">
    <text evidence="17">Pseudouridylate synthase that catalyzes pseudouridylation of tRNAs and mRNAs. Acts on positions 27/28 in the anticodon stem and also positions 34 and 36 in the anticodon of an intron containing tRNA. Also catalyzes pseudouridylation of mRNAs: mediates pseudouridylation of mRNAs with the consensus sequence 5'-UGUAG-3'. Acts as a regulator of pre-mRNA splicing by mediating pseudouridylation of pre-mRNAs at locations associated with alternatively spliced regions. Pseudouridylation of pre-mRNAs near splice sites directly regulates mRNA splicing and mRNA 3'-end processing. Involved in regulation of nuclear receptor activity through pseudouridylation of SRA1 mRNA.</text>
</comment>
<accession>M7BSX9</accession>
<keyword evidence="31" id="KW-1185">Reference proteome</keyword>
<organism evidence="30 31">
    <name type="scientific">Chelonia mydas</name>
    <name type="common">Green sea-turtle</name>
    <name type="synonym">Chelonia agassizi</name>
    <dbReference type="NCBI Taxonomy" id="8469"/>
    <lineage>
        <taxon>Eukaryota</taxon>
        <taxon>Metazoa</taxon>
        <taxon>Chordata</taxon>
        <taxon>Craniata</taxon>
        <taxon>Vertebrata</taxon>
        <taxon>Euteleostomi</taxon>
        <taxon>Archelosauria</taxon>
        <taxon>Testudinata</taxon>
        <taxon>Testudines</taxon>
        <taxon>Cryptodira</taxon>
        <taxon>Durocryptodira</taxon>
        <taxon>Americhelydia</taxon>
        <taxon>Chelonioidea</taxon>
        <taxon>Cheloniidae</taxon>
        <taxon>Chelonia</taxon>
    </lineage>
</organism>
<dbReference type="InterPro" id="IPR014012">
    <property type="entry name" value="HSA_dom"/>
</dbReference>
<feature type="compositionally biased region" description="Polar residues" evidence="27">
    <location>
        <begin position="1715"/>
        <end position="1726"/>
    </location>
</feature>
<dbReference type="GO" id="GO:0016887">
    <property type="term" value="F:ATP hydrolysis activity"/>
    <property type="evidence" value="ECO:0007669"/>
    <property type="project" value="TreeGrafter"/>
</dbReference>